<dbReference type="EMBL" id="CABITT030000007">
    <property type="protein sequence ID" value="VVB11205.1"/>
    <property type="molecule type" value="Genomic_DNA"/>
</dbReference>
<comment type="caution">
    <text evidence="2">The sequence shown here is derived from an EMBL/GenBank/DDBJ whole genome shotgun (WGS) entry which is preliminary data.</text>
</comment>
<organism evidence="2 3">
    <name type="scientific">Arabis nemorensis</name>
    <dbReference type="NCBI Taxonomy" id="586526"/>
    <lineage>
        <taxon>Eukaryota</taxon>
        <taxon>Viridiplantae</taxon>
        <taxon>Streptophyta</taxon>
        <taxon>Embryophyta</taxon>
        <taxon>Tracheophyta</taxon>
        <taxon>Spermatophyta</taxon>
        <taxon>Magnoliopsida</taxon>
        <taxon>eudicotyledons</taxon>
        <taxon>Gunneridae</taxon>
        <taxon>Pentapetalae</taxon>
        <taxon>rosids</taxon>
        <taxon>malvids</taxon>
        <taxon>Brassicales</taxon>
        <taxon>Brassicaceae</taxon>
        <taxon>Arabideae</taxon>
        <taxon>Arabis</taxon>
    </lineage>
</organism>
<feature type="region of interest" description="Disordered" evidence="1">
    <location>
        <begin position="1"/>
        <end position="50"/>
    </location>
</feature>
<name>A0A565CC04_9BRAS</name>
<sequence>MEHPQVVLPVVNPNNPNPISQRDQVQAAGQQPRAPPLAQGAAQTELLRLT</sequence>
<evidence type="ECO:0000313" key="2">
    <source>
        <dbReference type="EMBL" id="VVB11205.1"/>
    </source>
</evidence>
<dbReference type="AlphaFoldDB" id="A0A565CC04"/>
<dbReference type="Proteomes" id="UP000489600">
    <property type="component" value="Unassembled WGS sequence"/>
</dbReference>
<protein>
    <submittedName>
        <fullName evidence="2">Uncharacterized protein</fullName>
    </submittedName>
</protein>
<evidence type="ECO:0000313" key="3">
    <source>
        <dbReference type="Proteomes" id="UP000489600"/>
    </source>
</evidence>
<keyword evidence="3" id="KW-1185">Reference proteome</keyword>
<accession>A0A565CC04</accession>
<gene>
    <name evidence="2" type="ORF">ANE_LOCUS21649</name>
</gene>
<proteinExistence type="predicted"/>
<reference evidence="2" key="1">
    <citation type="submission" date="2019-07" db="EMBL/GenBank/DDBJ databases">
        <authorList>
            <person name="Dittberner H."/>
        </authorList>
    </citation>
    <scope>NUCLEOTIDE SEQUENCE [LARGE SCALE GENOMIC DNA]</scope>
</reference>
<feature type="compositionally biased region" description="Polar residues" evidence="1">
    <location>
        <begin position="19"/>
        <end position="29"/>
    </location>
</feature>
<evidence type="ECO:0000256" key="1">
    <source>
        <dbReference type="SAM" id="MobiDB-lite"/>
    </source>
</evidence>
<feature type="compositionally biased region" description="Low complexity" evidence="1">
    <location>
        <begin position="1"/>
        <end position="18"/>
    </location>
</feature>